<dbReference type="EMBL" id="KV442039">
    <property type="protein sequence ID" value="OAQ29734.1"/>
    <property type="molecule type" value="Genomic_DNA"/>
</dbReference>
<dbReference type="Proteomes" id="UP000078512">
    <property type="component" value="Unassembled WGS sequence"/>
</dbReference>
<proteinExistence type="predicted"/>
<dbReference type="AlphaFoldDB" id="A0A197JZS1"/>
<evidence type="ECO:0000313" key="3">
    <source>
        <dbReference type="Proteomes" id="UP000078512"/>
    </source>
</evidence>
<accession>A0A197JZS1</accession>
<feature type="region of interest" description="Disordered" evidence="1">
    <location>
        <begin position="1"/>
        <end position="113"/>
    </location>
</feature>
<name>A0A197JZS1_9FUNG</name>
<reference evidence="2 3" key="1">
    <citation type="submission" date="2016-05" db="EMBL/GenBank/DDBJ databases">
        <title>Genome sequencing reveals origins of a unique bacterial endosymbiosis in the earliest lineages of terrestrial Fungi.</title>
        <authorList>
            <consortium name="DOE Joint Genome Institute"/>
            <person name="Uehling J."/>
            <person name="Gryganskyi A."/>
            <person name="Hameed K."/>
            <person name="Tschaplinski T."/>
            <person name="Misztal P."/>
            <person name="Wu S."/>
            <person name="Desiro A."/>
            <person name="Vande Pol N."/>
            <person name="Du Z.-Y."/>
            <person name="Zienkiewicz A."/>
            <person name="Zienkiewicz K."/>
            <person name="Morin E."/>
            <person name="Tisserant E."/>
            <person name="Splivallo R."/>
            <person name="Hainaut M."/>
            <person name="Henrissat B."/>
            <person name="Ohm R."/>
            <person name="Kuo A."/>
            <person name="Yan J."/>
            <person name="Lipzen A."/>
            <person name="Nolan M."/>
            <person name="Labutti K."/>
            <person name="Barry K."/>
            <person name="Goldstein A."/>
            <person name="Labbe J."/>
            <person name="Schadt C."/>
            <person name="Tuskan G."/>
            <person name="Grigoriev I."/>
            <person name="Martin F."/>
            <person name="Vilgalys R."/>
            <person name="Bonito G."/>
        </authorList>
    </citation>
    <scope>NUCLEOTIDE SEQUENCE [LARGE SCALE GENOMIC DNA]</scope>
    <source>
        <strain evidence="2 3">AG-77</strain>
    </source>
</reference>
<feature type="compositionally biased region" description="Acidic residues" evidence="1">
    <location>
        <begin position="28"/>
        <end position="37"/>
    </location>
</feature>
<keyword evidence="3" id="KW-1185">Reference proteome</keyword>
<evidence type="ECO:0000313" key="2">
    <source>
        <dbReference type="EMBL" id="OAQ29734.1"/>
    </source>
</evidence>
<evidence type="ECO:0000256" key="1">
    <source>
        <dbReference type="SAM" id="MobiDB-lite"/>
    </source>
</evidence>
<sequence>MSSDFTPTDEREEDRRSDPFSPPADISAEMDEDDQDELALPTGAIVEEIETTSSSSPSSSSSISFPSSSREISSAPVESTDPAVDPAPAAAADLADERTPIQEQPQLPTVGSN</sequence>
<gene>
    <name evidence="2" type="ORF">K457DRAFT_32066</name>
</gene>
<feature type="compositionally biased region" description="Low complexity" evidence="1">
    <location>
        <begin position="51"/>
        <end position="93"/>
    </location>
</feature>
<protein>
    <submittedName>
        <fullName evidence="2">Uncharacterized protein</fullName>
    </submittedName>
</protein>
<organism evidence="2 3">
    <name type="scientific">Linnemannia elongata AG-77</name>
    <dbReference type="NCBI Taxonomy" id="1314771"/>
    <lineage>
        <taxon>Eukaryota</taxon>
        <taxon>Fungi</taxon>
        <taxon>Fungi incertae sedis</taxon>
        <taxon>Mucoromycota</taxon>
        <taxon>Mortierellomycotina</taxon>
        <taxon>Mortierellomycetes</taxon>
        <taxon>Mortierellales</taxon>
        <taxon>Mortierellaceae</taxon>
        <taxon>Linnemannia</taxon>
    </lineage>
</organism>
<feature type="compositionally biased region" description="Polar residues" evidence="1">
    <location>
        <begin position="101"/>
        <end position="113"/>
    </location>
</feature>